<gene>
    <name evidence="6" type="ORF">GZ22_14110</name>
</gene>
<dbReference type="Pfam" id="PF08448">
    <property type="entry name" value="PAS_4"/>
    <property type="match status" value="1"/>
</dbReference>
<sequence>MNNPLLTTQVLDNNAVLAAAEKSLAMIEFTPYGEVLWANKNFAATIGYTQTELPGMHHRQFCTPDFSTSTDYNQFWSRLRSGQSFQDKIMRIARNGDVIWLEATYMPVHADDGSVQAVLKIATDITAREIGTKTITSDLQQMAIDLRARTTSGIEKNNGAADSIQSIVAATTANIDATDALSKQAGSLQSLVQTIRDIANQTNLLALNAAIQAAHAGEHGRGFNVVADEVRKLATQAAEATKQAQENIGKMTERIQQIESVSHQAQQRSMEGTTRVQEVIEELYTLEQAAQNLDKQANELSSLI</sequence>
<dbReference type="SMART" id="SM00086">
    <property type="entry name" value="PAC"/>
    <property type="match status" value="1"/>
</dbReference>
<dbReference type="PANTHER" id="PTHR32089">
    <property type="entry name" value="METHYL-ACCEPTING CHEMOTAXIS PROTEIN MCPB"/>
    <property type="match status" value="1"/>
</dbReference>
<feature type="domain" description="Methyl-accepting transducer" evidence="4">
    <location>
        <begin position="136"/>
        <end position="304"/>
    </location>
</feature>
<dbReference type="PROSITE" id="PS50111">
    <property type="entry name" value="CHEMOTAXIS_TRANSDUC_2"/>
    <property type="match status" value="1"/>
</dbReference>
<organism evidence="6 7">
    <name type="scientific">Terribacillus saccharophilus</name>
    <dbReference type="NCBI Taxonomy" id="361277"/>
    <lineage>
        <taxon>Bacteria</taxon>
        <taxon>Bacillati</taxon>
        <taxon>Bacillota</taxon>
        <taxon>Bacilli</taxon>
        <taxon>Bacillales</taxon>
        <taxon>Bacillaceae</taxon>
        <taxon>Terribacillus</taxon>
    </lineage>
</organism>
<dbReference type="InterPro" id="IPR004089">
    <property type="entry name" value="MCPsignal_dom"/>
</dbReference>
<dbReference type="NCBIfam" id="TIGR00229">
    <property type="entry name" value="sensory_box"/>
    <property type="match status" value="1"/>
</dbReference>
<dbReference type="SMART" id="SM00283">
    <property type="entry name" value="MA"/>
    <property type="match status" value="1"/>
</dbReference>
<keyword evidence="3" id="KW-0175">Coiled coil</keyword>
<evidence type="ECO:0000313" key="7">
    <source>
        <dbReference type="Proteomes" id="UP000027980"/>
    </source>
</evidence>
<dbReference type="Pfam" id="PF00015">
    <property type="entry name" value="MCPsignal"/>
    <property type="match status" value="1"/>
</dbReference>
<dbReference type="CDD" id="cd00130">
    <property type="entry name" value="PAS"/>
    <property type="match status" value="1"/>
</dbReference>
<dbReference type="InterPro" id="IPR035965">
    <property type="entry name" value="PAS-like_dom_sf"/>
</dbReference>
<dbReference type="HOGENOM" id="CLU_000445_107_26_9"/>
<evidence type="ECO:0000259" key="4">
    <source>
        <dbReference type="PROSITE" id="PS50111"/>
    </source>
</evidence>
<dbReference type="Proteomes" id="UP000027980">
    <property type="component" value="Chromosome"/>
</dbReference>
<proteinExistence type="predicted"/>
<evidence type="ECO:0000313" key="6">
    <source>
        <dbReference type="EMBL" id="AIF67658.1"/>
    </source>
</evidence>
<dbReference type="GO" id="GO:0007165">
    <property type="term" value="P:signal transduction"/>
    <property type="evidence" value="ECO:0007669"/>
    <property type="project" value="UniProtKB-KW"/>
</dbReference>
<accession>A0A075LT70</accession>
<dbReference type="Gene3D" id="3.30.450.20">
    <property type="entry name" value="PAS domain"/>
    <property type="match status" value="1"/>
</dbReference>
<evidence type="ECO:0000256" key="2">
    <source>
        <dbReference type="PROSITE-ProRule" id="PRU00284"/>
    </source>
</evidence>
<feature type="coiled-coil region" evidence="3">
    <location>
        <begin position="241"/>
        <end position="296"/>
    </location>
</feature>
<dbReference type="PANTHER" id="PTHR32089:SF112">
    <property type="entry name" value="LYSOZYME-LIKE PROTEIN-RELATED"/>
    <property type="match status" value="1"/>
</dbReference>
<dbReference type="InterPro" id="IPR013656">
    <property type="entry name" value="PAS_4"/>
</dbReference>
<feature type="domain" description="PAC" evidence="5">
    <location>
        <begin position="83"/>
        <end position="137"/>
    </location>
</feature>
<name>A0A075LT70_9BACI</name>
<dbReference type="SUPFAM" id="SSF58104">
    <property type="entry name" value="Methyl-accepting chemotaxis protein (MCP) signaling domain"/>
    <property type="match status" value="1"/>
</dbReference>
<dbReference type="SUPFAM" id="SSF55785">
    <property type="entry name" value="PYP-like sensor domain (PAS domain)"/>
    <property type="match status" value="1"/>
</dbReference>
<dbReference type="Gene3D" id="1.10.287.950">
    <property type="entry name" value="Methyl-accepting chemotaxis protein"/>
    <property type="match status" value="1"/>
</dbReference>
<dbReference type="PROSITE" id="PS50113">
    <property type="entry name" value="PAC"/>
    <property type="match status" value="1"/>
</dbReference>
<evidence type="ECO:0000259" key="5">
    <source>
        <dbReference type="PROSITE" id="PS50113"/>
    </source>
</evidence>
<dbReference type="InterPro" id="IPR000014">
    <property type="entry name" value="PAS"/>
</dbReference>
<reference evidence="6 7" key="1">
    <citation type="submission" date="2014-07" db="EMBL/GenBank/DDBJ databases">
        <title>Complete genome sequence of a moderately halophilic bacterium Terribacillus aidingensis MP602, isolated from Cryptomeria fortunei in Tianmu mountain in China.</title>
        <authorList>
            <person name="Wang Y."/>
            <person name="Lu P."/>
            <person name="Zhang L."/>
        </authorList>
    </citation>
    <scope>NUCLEOTIDE SEQUENCE [LARGE SCALE GENOMIC DNA]</scope>
    <source>
        <strain evidence="6 7">MP602</strain>
    </source>
</reference>
<dbReference type="AlphaFoldDB" id="A0A075LT70"/>
<dbReference type="EMBL" id="CP008876">
    <property type="protein sequence ID" value="AIF67658.1"/>
    <property type="molecule type" value="Genomic_DNA"/>
</dbReference>
<dbReference type="InterPro" id="IPR000700">
    <property type="entry name" value="PAS-assoc_C"/>
</dbReference>
<protein>
    <submittedName>
        <fullName evidence="6">Chemotaxis protein</fullName>
    </submittedName>
</protein>
<dbReference type="InterPro" id="IPR001610">
    <property type="entry name" value="PAC"/>
</dbReference>
<dbReference type="KEGG" id="tap:GZ22_14110"/>
<evidence type="ECO:0000256" key="1">
    <source>
        <dbReference type="ARBA" id="ARBA00023224"/>
    </source>
</evidence>
<keyword evidence="1 2" id="KW-0807">Transducer</keyword>
<dbReference type="GO" id="GO:0016020">
    <property type="term" value="C:membrane"/>
    <property type="evidence" value="ECO:0007669"/>
    <property type="project" value="InterPro"/>
</dbReference>
<evidence type="ECO:0000256" key="3">
    <source>
        <dbReference type="SAM" id="Coils"/>
    </source>
</evidence>